<keyword evidence="3" id="KW-1185">Reference proteome</keyword>
<comment type="caution">
    <text evidence="2">The sequence shown here is derived from an EMBL/GenBank/DDBJ whole genome shotgun (WGS) entry which is preliminary data.</text>
</comment>
<evidence type="ECO:0000313" key="3">
    <source>
        <dbReference type="Proteomes" id="UP001303889"/>
    </source>
</evidence>
<dbReference type="EMBL" id="MU856077">
    <property type="protein sequence ID" value="KAK3897752.1"/>
    <property type="molecule type" value="Genomic_DNA"/>
</dbReference>
<dbReference type="InterPro" id="IPR025649">
    <property type="entry name" value="DUF4360"/>
</dbReference>
<dbReference type="Pfam" id="PF14273">
    <property type="entry name" value="DUF4360"/>
    <property type="match status" value="1"/>
</dbReference>
<gene>
    <name evidence="2" type="ORF">C8A05DRAFT_19540</name>
</gene>
<proteinExistence type="predicted"/>
<organism evidence="2 3">
    <name type="scientific">Staphylotrichum tortipilum</name>
    <dbReference type="NCBI Taxonomy" id="2831512"/>
    <lineage>
        <taxon>Eukaryota</taxon>
        <taxon>Fungi</taxon>
        <taxon>Dikarya</taxon>
        <taxon>Ascomycota</taxon>
        <taxon>Pezizomycotina</taxon>
        <taxon>Sordariomycetes</taxon>
        <taxon>Sordariomycetidae</taxon>
        <taxon>Sordariales</taxon>
        <taxon>Chaetomiaceae</taxon>
        <taxon>Staphylotrichum</taxon>
    </lineage>
</organism>
<dbReference type="Proteomes" id="UP001303889">
    <property type="component" value="Unassembled WGS sequence"/>
</dbReference>
<evidence type="ECO:0008006" key="4">
    <source>
        <dbReference type="Google" id="ProtNLM"/>
    </source>
</evidence>
<dbReference type="PANTHER" id="PTHR38847">
    <property type="match status" value="1"/>
</dbReference>
<evidence type="ECO:0000313" key="2">
    <source>
        <dbReference type="EMBL" id="KAK3897752.1"/>
    </source>
</evidence>
<dbReference type="PANTHER" id="PTHR38847:SF1">
    <property type="entry name" value="PSEUDOURIDINE SYNTHASE RSUA_RLUA-LIKE DOMAIN-CONTAINING PROTEIN"/>
    <property type="match status" value="1"/>
</dbReference>
<keyword evidence="1" id="KW-0732">Signal</keyword>
<dbReference type="AlphaFoldDB" id="A0AAN6RNM3"/>
<evidence type="ECO:0000256" key="1">
    <source>
        <dbReference type="SAM" id="SignalP"/>
    </source>
</evidence>
<feature type="chain" id="PRO_5042928226" description="Secreted protein" evidence="1">
    <location>
        <begin position="17"/>
        <end position="218"/>
    </location>
</feature>
<accession>A0AAN6RNM3</accession>
<name>A0AAN6RNM3_9PEZI</name>
<sequence>MQLINTVTLLAGLAAASPVIVDGLSGGPSGHEVQITGLAFAGSGCPAGSVSGQLSSDLTTLTLLYANFVAQAGNNISPSNYRKNCQLNVKLKYPSGWQFSVFKADYRGYAQIPSGDTGTCKATYYFSGDSRQVWLFALAHISSTMIIKGPFDDNYLKTDQFGVESTVWSPCGVEGLLNINSEVRLSPQDAVKPALLTVDSTDLRFKQIHYLQWQTCKN</sequence>
<reference evidence="2" key="1">
    <citation type="journal article" date="2023" name="Mol. Phylogenet. Evol.">
        <title>Genome-scale phylogeny and comparative genomics of the fungal order Sordariales.</title>
        <authorList>
            <person name="Hensen N."/>
            <person name="Bonometti L."/>
            <person name="Westerberg I."/>
            <person name="Brannstrom I.O."/>
            <person name="Guillou S."/>
            <person name="Cros-Aarteil S."/>
            <person name="Calhoun S."/>
            <person name="Haridas S."/>
            <person name="Kuo A."/>
            <person name="Mondo S."/>
            <person name="Pangilinan J."/>
            <person name="Riley R."/>
            <person name="LaButti K."/>
            <person name="Andreopoulos B."/>
            <person name="Lipzen A."/>
            <person name="Chen C."/>
            <person name="Yan M."/>
            <person name="Daum C."/>
            <person name="Ng V."/>
            <person name="Clum A."/>
            <person name="Steindorff A."/>
            <person name="Ohm R.A."/>
            <person name="Martin F."/>
            <person name="Silar P."/>
            <person name="Natvig D.O."/>
            <person name="Lalanne C."/>
            <person name="Gautier V."/>
            <person name="Ament-Velasquez S.L."/>
            <person name="Kruys A."/>
            <person name="Hutchinson M.I."/>
            <person name="Powell A.J."/>
            <person name="Barry K."/>
            <person name="Miller A.N."/>
            <person name="Grigoriev I.V."/>
            <person name="Debuchy R."/>
            <person name="Gladieux P."/>
            <person name="Hiltunen Thoren M."/>
            <person name="Johannesson H."/>
        </authorList>
    </citation>
    <scope>NUCLEOTIDE SEQUENCE</scope>
    <source>
        <strain evidence="2">CBS 103.79</strain>
    </source>
</reference>
<reference evidence="2" key="2">
    <citation type="submission" date="2023-05" db="EMBL/GenBank/DDBJ databases">
        <authorList>
            <consortium name="Lawrence Berkeley National Laboratory"/>
            <person name="Steindorff A."/>
            <person name="Hensen N."/>
            <person name="Bonometti L."/>
            <person name="Westerberg I."/>
            <person name="Brannstrom I.O."/>
            <person name="Guillou S."/>
            <person name="Cros-Aarteil S."/>
            <person name="Calhoun S."/>
            <person name="Haridas S."/>
            <person name="Kuo A."/>
            <person name="Mondo S."/>
            <person name="Pangilinan J."/>
            <person name="Riley R."/>
            <person name="Labutti K."/>
            <person name="Andreopoulos B."/>
            <person name="Lipzen A."/>
            <person name="Chen C."/>
            <person name="Yanf M."/>
            <person name="Daum C."/>
            <person name="Ng V."/>
            <person name="Clum A."/>
            <person name="Ohm R."/>
            <person name="Martin F."/>
            <person name="Silar P."/>
            <person name="Natvig D."/>
            <person name="Lalanne C."/>
            <person name="Gautier V."/>
            <person name="Ament-Velasquez S.L."/>
            <person name="Kruys A."/>
            <person name="Hutchinson M.I."/>
            <person name="Powell A.J."/>
            <person name="Barry K."/>
            <person name="Miller A.N."/>
            <person name="Grigoriev I.V."/>
            <person name="Debuchy R."/>
            <person name="Gladieux P."/>
            <person name="Thoren M.H."/>
            <person name="Johannesson H."/>
        </authorList>
    </citation>
    <scope>NUCLEOTIDE SEQUENCE</scope>
    <source>
        <strain evidence="2">CBS 103.79</strain>
    </source>
</reference>
<feature type="signal peptide" evidence="1">
    <location>
        <begin position="1"/>
        <end position="16"/>
    </location>
</feature>
<protein>
    <recommendedName>
        <fullName evidence="4">Secreted protein</fullName>
    </recommendedName>
</protein>